<dbReference type="SUPFAM" id="SSF103007">
    <property type="entry name" value="Hypothetical protein TT1725"/>
    <property type="match status" value="1"/>
</dbReference>
<dbReference type="InterPro" id="IPR036746">
    <property type="entry name" value="TT1725-like_sf"/>
</dbReference>
<proteinExistence type="predicted"/>
<dbReference type="PANTHER" id="PTHR36441:SF1">
    <property type="entry name" value="DUF503 DOMAIN-CONTAINING PROTEIN"/>
    <property type="match status" value="1"/>
</dbReference>
<dbReference type="Gene3D" id="3.30.70.1120">
    <property type="entry name" value="TT1725-like"/>
    <property type="match status" value="1"/>
</dbReference>
<dbReference type="EMBL" id="FNGO01000002">
    <property type="protein sequence ID" value="SDL20880.1"/>
    <property type="molecule type" value="Genomic_DNA"/>
</dbReference>
<name>A0A1G9I6J8_9FIRM</name>
<evidence type="ECO:0008006" key="3">
    <source>
        <dbReference type="Google" id="ProtNLM"/>
    </source>
</evidence>
<dbReference type="STRING" id="321763.SAMN04488692_102130"/>
<evidence type="ECO:0000313" key="1">
    <source>
        <dbReference type="EMBL" id="SDL20880.1"/>
    </source>
</evidence>
<sequence>MRVAAMRMEFFLPGVTSLKEKRMLLQSFKDKVDNDFNVSVSEVENQDLWQRSVIGVASVSSDKNQLEKIFSAIIQRADETHGMELIDRKVNYY</sequence>
<protein>
    <recommendedName>
        <fullName evidence="3">YlxP-like protein</fullName>
    </recommendedName>
</protein>
<dbReference type="AlphaFoldDB" id="A0A1G9I6J8"/>
<dbReference type="Proteomes" id="UP000199476">
    <property type="component" value="Unassembled WGS sequence"/>
</dbReference>
<gene>
    <name evidence="1" type="ORF">SAMN04488692_102130</name>
</gene>
<keyword evidence="2" id="KW-1185">Reference proteome</keyword>
<reference evidence="1 2" key="1">
    <citation type="submission" date="2016-10" db="EMBL/GenBank/DDBJ databases">
        <authorList>
            <person name="de Groot N.N."/>
        </authorList>
    </citation>
    <scope>NUCLEOTIDE SEQUENCE [LARGE SCALE GENOMIC DNA]</scope>
    <source>
        <strain evidence="1 2">SLAS-1</strain>
    </source>
</reference>
<dbReference type="Pfam" id="PF04456">
    <property type="entry name" value="DUF503"/>
    <property type="match status" value="1"/>
</dbReference>
<organism evidence="1 2">
    <name type="scientific">Halarsenatibacter silvermanii</name>
    <dbReference type="NCBI Taxonomy" id="321763"/>
    <lineage>
        <taxon>Bacteria</taxon>
        <taxon>Bacillati</taxon>
        <taxon>Bacillota</taxon>
        <taxon>Clostridia</taxon>
        <taxon>Halanaerobiales</taxon>
        <taxon>Halarsenatibacteraceae</taxon>
        <taxon>Halarsenatibacter</taxon>
    </lineage>
</organism>
<dbReference type="InterPro" id="IPR007546">
    <property type="entry name" value="DUF503"/>
</dbReference>
<accession>A0A1G9I6J8</accession>
<evidence type="ECO:0000313" key="2">
    <source>
        <dbReference type="Proteomes" id="UP000199476"/>
    </source>
</evidence>
<dbReference type="PANTHER" id="PTHR36441">
    <property type="entry name" value="HYPOTHETICAL CYTOSOLIC PROTEIN"/>
    <property type="match status" value="1"/>
</dbReference>